<sequence length="221" mass="25646">MKQDFRKELKEARKEVEGLPRDGKASTLDAYWGVCCGDVLIAEGNIQNQDREWENASLAEELLGIGRYLEGYDHLLSNLQWAVSRMLDALPWHPRLKLELLEFDRTLLHRIEALQGHELGESEDIEGKIDFLRRNIERADRGEFDAIEQTGHLLRDPIEWTAAYERIIDQAEEKVSELLEGYPRGMGFCHAYWSTKTQVLRLQYGIAWRSPSAMNPRVMFD</sequence>
<reference evidence="1" key="2">
    <citation type="journal article" date="2021" name="PeerJ">
        <title>Extensive microbial diversity within the chicken gut microbiome revealed by metagenomics and culture.</title>
        <authorList>
            <person name="Gilroy R."/>
            <person name="Ravi A."/>
            <person name="Getino M."/>
            <person name="Pursley I."/>
            <person name="Horton D.L."/>
            <person name="Alikhan N.F."/>
            <person name="Baker D."/>
            <person name="Gharbi K."/>
            <person name="Hall N."/>
            <person name="Watson M."/>
            <person name="Adriaenssens E.M."/>
            <person name="Foster-Nyarko E."/>
            <person name="Jarju S."/>
            <person name="Secka A."/>
            <person name="Antonio M."/>
            <person name="Oren A."/>
            <person name="Chaudhuri R.R."/>
            <person name="La Ragione R."/>
            <person name="Hildebrand F."/>
            <person name="Pallen M.J."/>
        </authorList>
    </citation>
    <scope>NUCLEOTIDE SEQUENCE</scope>
    <source>
        <strain evidence="1">1383</strain>
    </source>
</reference>
<dbReference type="AlphaFoldDB" id="A0A9D1HAF4"/>
<name>A0A9D1HAF4_9FLAO</name>
<evidence type="ECO:0000313" key="1">
    <source>
        <dbReference type="EMBL" id="HIT98371.1"/>
    </source>
</evidence>
<proteinExistence type="predicted"/>
<reference evidence="1" key="1">
    <citation type="submission" date="2020-10" db="EMBL/GenBank/DDBJ databases">
        <authorList>
            <person name="Gilroy R."/>
        </authorList>
    </citation>
    <scope>NUCLEOTIDE SEQUENCE</scope>
    <source>
        <strain evidence="1">1383</strain>
    </source>
</reference>
<dbReference type="EMBL" id="DVLY01000148">
    <property type="protein sequence ID" value="HIT98371.1"/>
    <property type="molecule type" value="Genomic_DNA"/>
</dbReference>
<gene>
    <name evidence="1" type="ORF">IAC44_05975</name>
</gene>
<evidence type="ECO:0000313" key="2">
    <source>
        <dbReference type="Proteomes" id="UP000824161"/>
    </source>
</evidence>
<organism evidence="1 2">
    <name type="scientific">Candidatus Merdimorpha stercoravium</name>
    <dbReference type="NCBI Taxonomy" id="2840863"/>
    <lineage>
        <taxon>Bacteria</taxon>
        <taxon>Pseudomonadati</taxon>
        <taxon>Bacteroidota</taxon>
        <taxon>Flavobacteriia</taxon>
        <taxon>Flavobacteriales</taxon>
        <taxon>Candidatus Merdimorpha</taxon>
    </lineage>
</organism>
<comment type="caution">
    <text evidence="1">The sequence shown here is derived from an EMBL/GenBank/DDBJ whole genome shotgun (WGS) entry which is preliminary data.</text>
</comment>
<dbReference type="Proteomes" id="UP000824161">
    <property type="component" value="Unassembled WGS sequence"/>
</dbReference>
<accession>A0A9D1HAF4</accession>
<protein>
    <submittedName>
        <fullName evidence="1">Uncharacterized protein</fullName>
    </submittedName>
</protein>